<dbReference type="GO" id="GO:0007156">
    <property type="term" value="P:homophilic cell adhesion via plasma membrane adhesion molecules"/>
    <property type="evidence" value="ECO:0007669"/>
    <property type="project" value="InterPro"/>
</dbReference>
<dbReference type="GO" id="GO:0009653">
    <property type="term" value="P:anatomical structure morphogenesis"/>
    <property type="evidence" value="ECO:0007669"/>
    <property type="project" value="UniProtKB-ARBA"/>
</dbReference>
<dbReference type="GO" id="GO:0005509">
    <property type="term" value="F:calcium ion binding"/>
    <property type="evidence" value="ECO:0007669"/>
    <property type="project" value="UniProtKB-UniRule"/>
</dbReference>
<evidence type="ECO:0000256" key="5">
    <source>
        <dbReference type="ARBA" id="ARBA00022989"/>
    </source>
</evidence>
<dbReference type="InterPro" id="IPR020894">
    <property type="entry name" value="Cadherin_CS"/>
</dbReference>
<dbReference type="EMBL" id="JAAKFY010000022">
    <property type="protein sequence ID" value="KAF3838328.1"/>
    <property type="molecule type" value="Genomic_DNA"/>
</dbReference>
<name>A0A7J5XQJ2_DISMA</name>
<protein>
    <recommendedName>
        <fullName evidence="9">Cadherin domain-containing protein</fullName>
    </recommendedName>
</protein>
<dbReference type="AlphaFoldDB" id="A0A7J5XQJ2"/>
<dbReference type="PRINTS" id="PR00205">
    <property type="entry name" value="CADHERIN"/>
</dbReference>
<gene>
    <name evidence="10" type="ORF">F7725_010096</name>
</gene>
<reference evidence="10 11" key="1">
    <citation type="submission" date="2020-03" db="EMBL/GenBank/DDBJ databases">
        <title>Dissostichus mawsoni Genome sequencing and assembly.</title>
        <authorList>
            <person name="Park H."/>
        </authorList>
    </citation>
    <scope>NUCLEOTIDE SEQUENCE [LARGE SCALE GENOMIC DNA]</scope>
    <source>
        <strain evidence="10">DM0001</strain>
        <tissue evidence="10">Muscle</tissue>
    </source>
</reference>
<dbReference type="SMART" id="SM00112">
    <property type="entry name" value="CA"/>
    <property type="match status" value="1"/>
</dbReference>
<feature type="domain" description="Cadherin" evidence="9">
    <location>
        <begin position="4"/>
        <end position="59"/>
    </location>
</feature>
<dbReference type="InterPro" id="IPR015919">
    <property type="entry name" value="Cadherin-like_sf"/>
</dbReference>
<dbReference type="CDD" id="cd11304">
    <property type="entry name" value="Cadherin_repeat"/>
    <property type="match status" value="2"/>
</dbReference>
<keyword evidence="7" id="KW-0325">Glycoprotein</keyword>
<dbReference type="Pfam" id="PF00028">
    <property type="entry name" value="Cadherin"/>
    <property type="match status" value="1"/>
</dbReference>
<dbReference type="InterPro" id="IPR002126">
    <property type="entry name" value="Cadherin-like_dom"/>
</dbReference>
<dbReference type="PROSITE" id="PS00232">
    <property type="entry name" value="CADHERIN_1"/>
    <property type="match status" value="1"/>
</dbReference>
<evidence type="ECO:0000256" key="1">
    <source>
        <dbReference type="ARBA" id="ARBA00004167"/>
    </source>
</evidence>
<comment type="subcellular location">
    <subcellularLocation>
        <location evidence="1">Membrane</location>
        <topology evidence="1">Single-pass membrane protein</topology>
    </subcellularLocation>
</comment>
<keyword evidence="5" id="KW-1133">Transmembrane helix</keyword>
<keyword evidence="11" id="KW-1185">Reference proteome</keyword>
<accession>A0A7J5XQJ2</accession>
<proteinExistence type="predicted"/>
<evidence type="ECO:0000256" key="8">
    <source>
        <dbReference type="PROSITE-ProRule" id="PRU00043"/>
    </source>
</evidence>
<keyword evidence="3" id="KW-0677">Repeat</keyword>
<keyword evidence="6" id="KW-0472">Membrane</keyword>
<dbReference type="OrthoDB" id="9990384at2759"/>
<dbReference type="PROSITE" id="PS50268">
    <property type="entry name" value="CADHERIN_2"/>
    <property type="match status" value="1"/>
</dbReference>
<organism evidence="10 11">
    <name type="scientific">Dissostichus mawsoni</name>
    <name type="common">Antarctic cod</name>
    <dbReference type="NCBI Taxonomy" id="36200"/>
    <lineage>
        <taxon>Eukaryota</taxon>
        <taxon>Metazoa</taxon>
        <taxon>Chordata</taxon>
        <taxon>Craniata</taxon>
        <taxon>Vertebrata</taxon>
        <taxon>Euteleostomi</taxon>
        <taxon>Actinopterygii</taxon>
        <taxon>Neopterygii</taxon>
        <taxon>Teleostei</taxon>
        <taxon>Neoteleostei</taxon>
        <taxon>Acanthomorphata</taxon>
        <taxon>Eupercaria</taxon>
        <taxon>Perciformes</taxon>
        <taxon>Notothenioidei</taxon>
        <taxon>Nototheniidae</taxon>
        <taxon>Dissostichus</taxon>
    </lineage>
</organism>
<evidence type="ECO:0000259" key="9">
    <source>
        <dbReference type="PROSITE" id="PS50268"/>
    </source>
</evidence>
<dbReference type="PANTHER" id="PTHR24028:SF307">
    <property type="entry name" value="PROTOCADHERIN BETA-15-LIKE ISOFORM X1"/>
    <property type="match status" value="1"/>
</dbReference>
<dbReference type="Gene3D" id="2.60.40.60">
    <property type="entry name" value="Cadherins"/>
    <property type="match status" value="2"/>
</dbReference>
<keyword evidence="2" id="KW-0812">Transmembrane</keyword>
<evidence type="ECO:0000313" key="11">
    <source>
        <dbReference type="Proteomes" id="UP000518266"/>
    </source>
</evidence>
<dbReference type="SUPFAM" id="SSF49313">
    <property type="entry name" value="Cadherin-like"/>
    <property type="match status" value="2"/>
</dbReference>
<sequence length="118" mass="12876">MVNINSETGDIVSLQSFNYEELNTFQFKVQATDSGVPPLSSNVTVNVLILDENDNNPTISRPILNTAPLTAGYFVAKIRAVDADSGYNALLSYHLSEPKGNNLFRMEPVAEKSGLRGE</sequence>
<dbReference type="Proteomes" id="UP000518266">
    <property type="component" value="Unassembled WGS sequence"/>
</dbReference>
<evidence type="ECO:0000256" key="6">
    <source>
        <dbReference type="ARBA" id="ARBA00023136"/>
    </source>
</evidence>
<comment type="caution">
    <text evidence="10">The sequence shown here is derived from an EMBL/GenBank/DDBJ whole genome shotgun (WGS) entry which is preliminary data.</text>
</comment>
<evidence type="ECO:0000256" key="7">
    <source>
        <dbReference type="ARBA" id="ARBA00023180"/>
    </source>
</evidence>
<evidence type="ECO:0000256" key="2">
    <source>
        <dbReference type="ARBA" id="ARBA00022692"/>
    </source>
</evidence>
<evidence type="ECO:0000313" key="10">
    <source>
        <dbReference type="EMBL" id="KAF3838328.1"/>
    </source>
</evidence>
<evidence type="ECO:0000256" key="3">
    <source>
        <dbReference type="ARBA" id="ARBA00022737"/>
    </source>
</evidence>
<dbReference type="PANTHER" id="PTHR24028">
    <property type="entry name" value="CADHERIN-87A"/>
    <property type="match status" value="1"/>
</dbReference>
<keyword evidence="4 8" id="KW-0106">Calcium</keyword>
<dbReference type="InterPro" id="IPR050174">
    <property type="entry name" value="Protocadherin/Cadherin-CA"/>
</dbReference>
<evidence type="ECO:0000256" key="4">
    <source>
        <dbReference type="ARBA" id="ARBA00022837"/>
    </source>
</evidence>
<dbReference type="GO" id="GO:0005886">
    <property type="term" value="C:plasma membrane"/>
    <property type="evidence" value="ECO:0007669"/>
    <property type="project" value="InterPro"/>
</dbReference>